<sequence>MKTTVKRIDGSIAVILPQEIADAAGIDEQSQIAVTLLNGVIVMRRLPQPFSRERFIRQAKARDPSEQHPLIDFGPPQGSELGGPDDPTADDKP</sequence>
<dbReference type="KEGG" id="pgis:I6I06_10630"/>
<reference evidence="4 5" key="1">
    <citation type="submission" date="2020-12" db="EMBL/GenBank/DDBJ databases">
        <title>FDA dAtabase for Regulatory Grade micrObial Sequences (FDA-ARGOS): Supporting development and validation of Infectious Disease Dx tests.</title>
        <authorList>
            <person name="Nelson B."/>
            <person name="Plummer A."/>
            <person name="Tallon L."/>
            <person name="Sadzewicz L."/>
            <person name="Zhao X."/>
            <person name="Boylan J."/>
            <person name="Ott S."/>
            <person name="Bowen H."/>
            <person name="Vavikolanu K."/>
            <person name="Mehta A."/>
            <person name="Aluvathingal J."/>
            <person name="Nadendla S."/>
            <person name="Myers T."/>
            <person name="Yan Y."/>
            <person name="Sichtig H."/>
        </authorList>
    </citation>
    <scope>NUCLEOTIDE SEQUENCE [LARGE SCALE GENOMIC DNA]</scope>
    <source>
        <strain evidence="4 5">FDAARGOS_1049</strain>
    </source>
</reference>
<dbReference type="PROSITE" id="PS51740">
    <property type="entry name" value="SPOVT_ABRB"/>
    <property type="match status" value="1"/>
</dbReference>
<proteinExistence type="predicted"/>
<dbReference type="InterPro" id="IPR037914">
    <property type="entry name" value="SpoVT-AbrB_sf"/>
</dbReference>
<feature type="region of interest" description="Disordered" evidence="2">
    <location>
        <begin position="59"/>
        <end position="93"/>
    </location>
</feature>
<evidence type="ECO:0000256" key="1">
    <source>
        <dbReference type="PROSITE-ProRule" id="PRU01076"/>
    </source>
</evidence>
<dbReference type="InterPro" id="IPR007159">
    <property type="entry name" value="SpoVT-AbrB_dom"/>
</dbReference>
<accession>A0A7T4N033</accession>
<protein>
    <submittedName>
        <fullName evidence="4">Transcriptional regulator/antitoxin MazE</fullName>
    </submittedName>
</protein>
<organism evidence="4 5">
    <name type="scientific">Paraburkholderia ginsengisoli</name>
    <dbReference type="NCBI Taxonomy" id="311231"/>
    <lineage>
        <taxon>Bacteria</taxon>
        <taxon>Pseudomonadati</taxon>
        <taxon>Pseudomonadota</taxon>
        <taxon>Betaproteobacteria</taxon>
        <taxon>Burkholderiales</taxon>
        <taxon>Burkholderiaceae</taxon>
        <taxon>Paraburkholderia</taxon>
    </lineage>
</organism>
<dbReference type="AlphaFoldDB" id="A0A7T4N033"/>
<dbReference type="GO" id="GO:0003677">
    <property type="term" value="F:DNA binding"/>
    <property type="evidence" value="ECO:0007669"/>
    <property type="project" value="UniProtKB-UniRule"/>
</dbReference>
<keyword evidence="5" id="KW-1185">Reference proteome</keyword>
<evidence type="ECO:0000259" key="3">
    <source>
        <dbReference type="PROSITE" id="PS51740"/>
    </source>
</evidence>
<evidence type="ECO:0000256" key="2">
    <source>
        <dbReference type="SAM" id="MobiDB-lite"/>
    </source>
</evidence>
<evidence type="ECO:0000313" key="4">
    <source>
        <dbReference type="EMBL" id="QQC62781.1"/>
    </source>
</evidence>
<dbReference type="Proteomes" id="UP000595610">
    <property type="component" value="Chromosome 1"/>
</dbReference>
<name>A0A7T4N033_9BURK</name>
<dbReference type="Gene3D" id="2.10.260.10">
    <property type="match status" value="1"/>
</dbReference>
<dbReference type="SUPFAM" id="SSF89447">
    <property type="entry name" value="AbrB/MazE/MraZ-like"/>
    <property type="match status" value="1"/>
</dbReference>
<feature type="domain" description="SpoVT-AbrB" evidence="3">
    <location>
        <begin position="3"/>
        <end position="48"/>
    </location>
</feature>
<evidence type="ECO:0000313" key="5">
    <source>
        <dbReference type="Proteomes" id="UP000595610"/>
    </source>
</evidence>
<dbReference type="EMBL" id="CP066075">
    <property type="protein sequence ID" value="QQC62781.1"/>
    <property type="molecule type" value="Genomic_DNA"/>
</dbReference>
<gene>
    <name evidence="4" type="ORF">I6I06_10630</name>
</gene>
<keyword evidence="1" id="KW-0238">DNA-binding</keyword>